<dbReference type="PANTHER" id="PTHR43194:SF5">
    <property type="entry name" value="PIMELOYL-[ACYL-CARRIER PROTEIN] METHYL ESTER ESTERASE"/>
    <property type="match status" value="1"/>
</dbReference>
<dbReference type="EMBL" id="CP066786">
    <property type="protein sequence ID" value="QQM30717.1"/>
    <property type="molecule type" value="Genomic_DNA"/>
</dbReference>
<sequence>MTTLLLIPGLVSDARVWRAVAQAAPEWLEVVDADIRRDTTIEEMAARLLHETEVPLIPVGHSLGGRVAMELARQAPERVRGLVLANTGHDGMGENEAPKRLAKIARGYEDMAALAAEWLPPMLAEGIPPDPALVDDLTDMVLKAGPDIHARQIRAIMERPNAMEYIADIACPVLLITGAQDSWSPEKQHREIADKLAITEVHIIEGAGHFMPVERPAETVAAITGWLDQHKEELNV</sequence>
<dbReference type="RefSeq" id="WP_200336301.1">
    <property type="nucleotide sequence ID" value="NZ_CP066786.1"/>
</dbReference>
<dbReference type="InterPro" id="IPR029058">
    <property type="entry name" value="AB_hydrolase_fold"/>
</dbReference>
<dbReference type="AlphaFoldDB" id="A0A7T7HKC1"/>
<accession>A0A7T7HKC1</accession>
<feature type="domain" description="AB hydrolase-1" evidence="1">
    <location>
        <begin position="4"/>
        <end position="222"/>
    </location>
</feature>
<dbReference type="Gene3D" id="3.40.50.1820">
    <property type="entry name" value="alpha/beta hydrolase"/>
    <property type="match status" value="1"/>
</dbReference>
<dbReference type="PANTHER" id="PTHR43194">
    <property type="entry name" value="HYDROLASE ALPHA/BETA FOLD FAMILY"/>
    <property type="match status" value="1"/>
</dbReference>
<organism evidence="2 3">
    <name type="scientific">Martelella lutilitoris</name>
    <dbReference type="NCBI Taxonomy" id="2583532"/>
    <lineage>
        <taxon>Bacteria</taxon>
        <taxon>Pseudomonadati</taxon>
        <taxon>Pseudomonadota</taxon>
        <taxon>Alphaproteobacteria</taxon>
        <taxon>Hyphomicrobiales</taxon>
        <taxon>Aurantimonadaceae</taxon>
        <taxon>Martelella</taxon>
    </lineage>
</organism>
<keyword evidence="2" id="KW-0378">Hydrolase</keyword>
<evidence type="ECO:0000313" key="2">
    <source>
        <dbReference type="EMBL" id="QQM30717.1"/>
    </source>
</evidence>
<gene>
    <name evidence="2" type="ORF">JET14_00515</name>
</gene>
<dbReference type="KEGG" id="mlut:JET14_00515"/>
<dbReference type="Proteomes" id="UP000596083">
    <property type="component" value="Chromosome"/>
</dbReference>
<dbReference type="SUPFAM" id="SSF53474">
    <property type="entry name" value="alpha/beta-Hydrolases"/>
    <property type="match status" value="1"/>
</dbReference>
<evidence type="ECO:0000259" key="1">
    <source>
        <dbReference type="Pfam" id="PF12697"/>
    </source>
</evidence>
<dbReference type="Pfam" id="PF12697">
    <property type="entry name" value="Abhydrolase_6"/>
    <property type="match status" value="1"/>
</dbReference>
<name>A0A7T7HKC1_9HYPH</name>
<dbReference type="GO" id="GO:0016787">
    <property type="term" value="F:hydrolase activity"/>
    <property type="evidence" value="ECO:0007669"/>
    <property type="project" value="UniProtKB-KW"/>
</dbReference>
<dbReference type="InterPro" id="IPR000073">
    <property type="entry name" value="AB_hydrolase_1"/>
</dbReference>
<evidence type="ECO:0000313" key="3">
    <source>
        <dbReference type="Proteomes" id="UP000596083"/>
    </source>
</evidence>
<dbReference type="InterPro" id="IPR050228">
    <property type="entry name" value="Carboxylesterase_BioH"/>
</dbReference>
<protein>
    <submittedName>
        <fullName evidence="2">Alpha/beta fold hydrolase</fullName>
    </submittedName>
</protein>
<proteinExistence type="predicted"/>
<dbReference type="PRINTS" id="PR00111">
    <property type="entry name" value="ABHYDROLASE"/>
</dbReference>
<reference evidence="2 3" key="1">
    <citation type="submission" date="2020-12" db="EMBL/GenBank/DDBJ databases">
        <authorList>
            <person name="Zheng R.K."/>
            <person name="Sun C.M."/>
        </authorList>
    </citation>
    <scope>NUCLEOTIDE SEQUENCE [LARGE SCALE GENOMIC DNA]</scope>
    <source>
        <strain evidence="2 3">ZRK001</strain>
    </source>
</reference>